<dbReference type="EMBL" id="MFQD01000033">
    <property type="protein sequence ID" value="OGH67812.1"/>
    <property type="molecule type" value="Genomic_DNA"/>
</dbReference>
<organism evidence="1 2">
    <name type="scientific">Candidatus Magasanikbacteria bacterium RIFCSPHIGHO2_02_FULL_50_9b</name>
    <dbReference type="NCBI Taxonomy" id="1798682"/>
    <lineage>
        <taxon>Bacteria</taxon>
        <taxon>Candidatus Magasanikiibacteriota</taxon>
    </lineage>
</organism>
<reference evidence="1 2" key="1">
    <citation type="journal article" date="2016" name="Nat. Commun.">
        <title>Thousands of microbial genomes shed light on interconnected biogeochemical processes in an aquifer system.</title>
        <authorList>
            <person name="Anantharaman K."/>
            <person name="Brown C.T."/>
            <person name="Hug L.A."/>
            <person name="Sharon I."/>
            <person name="Castelle C.J."/>
            <person name="Probst A.J."/>
            <person name="Thomas B.C."/>
            <person name="Singh A."/>
            <person name="Wilkins M.J."/>
            <person name="Karaoz U."/>
            <person name="Brodie E.L."/>
            <person name="Williams K.H."/>
            <person name="Hubbard S.S."/>
            <person name="Banfield J.F."/>
        </authorList>
    </citation>
    <scope>NUCLEOTIDE SEQUENCE [LARGE SCALE GENOMIC DNA]</scope>
</reference>
<dbReference type="Proteomes" id="UP000176532">
    <property type="component" value="Unassembled WGS sequence"/>
</dbReference>
<proteinExistence type="predicted"/>
<dbReference type="AlphaFoldDB" id="A0A1F6M843"/>
<evidence type="ECO:0000313" key="1">
    <source>
        <dbReference type="EMBL" id="OGH67812.1"/>
    </source>
</evidence>
<protein>
    <submittedName>
        <fullName evidence="1">Uncharacterized protein</fullName>
    </submittedName>
</protein>
<sequence>MQAIELIRRQLAEFEAAQPAQEQNKEERGVFWDLLLKAHTKVFKYRLNHAWWKFYNDANEERGNF</sequence>
<name>A0A1F6M843_9BACT</name>
<evidence type="ECO:0000313" key="2">
    <source>
        <dbReference type="Proteomes" id="UP000176532"/>
    </source>
</evidence>
<accession>A0A1F6M843</accession>
<gene>
    <name evidence="1" type="ORF">A3C15_02000</name>
</gene>
<comment type="caution">
    <text evidence="1">The sequence shown here is derived from an EMBL/GenBank/DDBJ whole genome shotgun (WGS) entry which is preliminary data.</text>
</comment>